<feature type="chain" id="PRO_5047177127" evidence="9">
    <location>
        <begin position="26"/>
        <end position="135"/>
    </location>
</feature>
<gene>
    <name evidence="11" type="ORF">P2L57_25925</name>
</gene>
<evidence type="ECO:0000256" key="3">
    <source>
        <dbReference type="ARBA" id="ARBA00011738"/>
    </source>
</evidence>
<evidence type="ECO:0000256" key="6">
    <source>
        <dbReference type="ARBA" id="ARBA00022900"/>
    </source>
</evidence>
<evidence type="ECO:0000256" key="8">
    <source>
        <dbReference type="RuleBase" id="RU003471"/>
    </source>
</evidence>
<dbReference type="PROSITE" id="PS00999">
    <property type="entry name" value="SSI"/>
    <property type="match status" value="1"/>
</dbReference>
<evidence type="ECO:0000256" key="1">
    <source>
        <dbReference type="ARBA" id="ARBA00004613"/>
    </source>
</evidence>
<comment type="subunit">
    <text evidence="3">Homodimer.</text>
</comment>
<accession>A0ABT5Z5C1</accession>
<evidence type="ECO:0000259" key="10">
    <source>
        <dbReference type="Pfam" id="PF00720"/>
    </source>
</evidence>
<dbReference type="RefSeq" id="WP_275818477.1">
    <property type="nucleotide sequence ID" value="NZ_BAAANM010000006.1"/>
</dbReference>
<keyword evidence="5 8" id="KW-0646">Protease inhibitor</keyword>
<organism evidence="11 12">
    <name type="scientific">Streptantibioticus ferralitis</name>
    <dbReference type="NCBI Taxonomy" id="236510"/>
    <lineage>
        <taxon>Bacteria</taxon>
        <taxon>Bacillati</taxon>
        <taxon>Actinomycetota</taxon>
        <taxon>Actinomycetes</taxon>
        <taxon>Kitasatosporales</taxon>
        <taxon>Streptomycetaceae</taxon>
        <taxon>Streptantibioticus</taxon>
    </lineage>
</organism>
<dbReference type="EMBL" id="JARHTQ010000019">
    <property type="protein sequence ID" value="MDF2259024.1"/>
    <property type="molecule type" value="Genomic_DNA"/>
</dbReference>
<comment type="subcellular location">
    <subcellularLocation>
        <location evidence="1">Secreted</location>
    </subcellularLocation>
</comment>
<keyword evidence="9" id="KW-0732">Signal</keyword>
<dbReference type="SUPFAM" id="SSF55399">
    <property type="entry name" value="Subtilisin inhibitor"/>
    <property type="match status" value="1"/>
</dbReference>
<dbReference type="InterPro" id="IPR000691">
    <property type="entry name" value="Prot_inh_I16_SSI"/>
</dbReference>
<dbReference type="InterPro" id="IPR023549">
    <property type="entry name" value="Subtilisin_inhibitor"/>
</dbReference>
<comment type="similarity">
    <text evidence="2 8">Belongs to the protease inhibitor I16 (SSI) family.</text>
</comment>
<comment type="caution">
    <text evidence="11">The sequence shown here is derived from an EMBL/GenBank/DDBJ whole genome shotgun (WGS) entry which is preliminary data.</text>
</comment>
<evidence type="ECO:0000256" key="5">
    <source>
        <dbReference type="ARBA" id="ARBA00022690"/>
    </source>
</evidence>
<dbReference type="InterPro" id="IPR036819">
    <property type="entry name" value="Subtilisin_inhibitor-like_sf"/>
</dbReference>
<evidence type="ECO:0000313" key="12">
    <source>
        <dbReference type="Proteomes" id="UP001220022"/>
    </source>
</evidence>
<dbReference type="Gene3D" id="3.30.350.10">
    <property type="entry name" value="Subtilisin inhibitor-like"/>
    <property type="match status" value="1"/>
</dbReference>
<dbReference type="PRINTS" id="PR00294">
    <property type="entry name" value="SSBTLNINHBTR"/>
</dbReference>
<keyword evidence="7" id="KW-1015">Disulfide bond</keyword>
<dbReference type="Pfam" id="PF00720">
    <property type="entry name" value="SSI"/>
    <property type="match status" value="1"/>
</dbReference>
<sequence length="135" mass="14480">MGAIARRTVPLALAVSAVLAPFAAAPVAAEPVARAVLMLSVEHRGHHGRSAPTSVLLLCGPAGGTHPDPQAACAALEDARGQFRELRRMVRMCPMIVDPVTIRARGHWWGRRVSFTRTYVNNCVAARQTGNVFAF</sequence>
<feature type="signal peptide" evidence="9">
    <location>
        <begin position="1"/>
        <end position="25"/>
    </location>
</feature>
<keyword evidence="6 8" id="KW-0722">Serine protease inhibitor</keyword>
<reference evidence="11 12" key="1">
    <citation type="submission" date="2023-03" db="EMBL/GenBank/DDBJ databases">
        <title>Draft genome sequence of type strain Streptomyces ferralitis JCM 14344.</title>
        <authorList>
            <person name="Klaysubun C."/>
            <person name="Duangmal K."/>
        </authorList>
    </citation>
    <scope>NUCLEOTIDE SEQUENCE [LARGE SCALE GENOMIC DNA]</scope>
    <source>
        <strain evidence="11 12">JCM 14344</strain>
    </source>
</reference>
<proteinExistence type="inferred from homology"/>
<evidence type="ECO:0000256" key="9">
    <source>
        <dbReference type="SAM" id="SignalP"/>
    </source>
</evidence>
<dbReference type="Proteomes" id="UP001220022">
    <property type="component" value="Unassembled WGS sequence"/>
</dbReference>
<keyword evidence="4" id="KW-0964">Secreted</keyword>
<name>A0ABT5Z5C1_9ACTN</name>
<evidence type="ECO:0000313" key="11">
    <source>
        <dbReference type="EMBL" id="MDF2259024.1"/>
    </source>
</evidence>
<dbReference type="InterPro" id="IPR020054">
    <property type="entry name" value="Prot_inh_SSI_I16_CS"/>
</dbReference>
<protein>
    <submittedName>
        <fullName evidence="11">SSI family serine proteinase inhibitor</fullName>
    </submittedName>
</protein>
<feature type="domain" description="Subtilisin inhibitor" evidence="10">
    <location>
        <begin position="35"/>
        <end position="121"/>
    </location>
</feature>
<evidence type="ECO:0000256" key="7">
    <source>
        <dbReference type="ARBA" id="ARBA00023157"/>
    </source>
</evidence>
<keyword evidence="12" id="KW-1185">Reference proteome</keyword>
<evidence type="ECO:0000256" key="2">
    <source>
        <dbReference type="ARBA" id="ARBA00010472"/>
    </source>
</evidence>
<evidence type="ECO:0000256" key="4">
    <source>
        <dbReference type="ARBA" id="ARBA00022525"/>
    </source>
</evidence>